<evidence type="ECO:0000313" key="2">
    <source>
        <dbReference type="EMBL" id="KAG1306681.1"/>
    </source>
</evidence>
<dbReference type="SUPFAM" id="SSF53927">
    <property type="entry name" value="Cytidine deaminase-like"/>
    <property type="match status" value="1"/>
</dbReference>
<accession>A0A9P6X6Z3</accession>
<sequence>MKGIKPGFQYAHLCQPIIKGGLGLLDPMIQHRCLQFRWLRQLFQDDDPVSCSRVYMKDFVQRFHSMGTTSLLSFFFPPLRATANIHLGSFLPTMYEAMDSFLKKGCSDVQCNPSTLLSLPLLALFSDIPSGHWLLSHNRSKSVRPLLRPDSPPYPRLSGRLVRDLQNRTVTLNNMTWNLILNDYPDPGSVDDFPFVSWLTRSVDWISFHPQDYRQTQSDTLLTHPLSTIKKSFFFFCKIKKPEFKSLLYFILFVMTDAYGTPYTHDPEDLKFMKRCIEEANKSIPAPSAYCVGAALVHQGQLLSTGYSRELPGNTHAEECALAKTNANVSQAVMYTTMEPCSKRLSGNRPCVDRIIEANIKRVVVGVREPPNLVNCEGIELLEKHNIEVVIVPGVQEACLAPNQHILSEK</sequence>
<dbReference type="Gene3D" id="3.40.140.10">
    <property type="entry name" value="Cytidine Deaminase, domain 2"/>
    <property type="match status" value="1"/>
</dbReference>
<keyword evidence="3" id="KW-1185">Reference proteome</keyword>
<dbReference type="Proteomes" id="UP000716291">
    <property type="component" value="Unassembled WGS sequence"/>
</dbReference>
<dbReference type="PROSITE" id="PS51747">
    <property type="entry name" value="CYT_DCMP_DEAMINASES_2"/>
    <property type="match status" value="1"/>
</dbReference>
<dbReference type="InterPro" id="IPR002125">
    <property type="entry name" value="CMP_dCMP_dom"/>
</dbReference>
<dbReference type="GO" id="GO:0008835">
    <property type="term" value="F:diaminohydroxyphosphoribosylaminopyrimidine deaminase activity"/>
    <property type="evidence" value="ECO:0007669"/>
    <property type="project" value="TreeGrafter"/>
</dbReference>
<dbReference type="EMBL" id="JAANQT010001085">
    <property type="protein sequence ID" value="KAG1306681.1"/>
    <property type="molecule type" value="Genomic_DNA"/>
</dbReference>
<organism evidence="2 3">
    <name type="scientific">Rhizopus oryzae</name>
    <name type="common">Mucormycosis agent</name>
    <name type="synonym">Rhizopus arrhizus var. delemar</name>
    <dbReference type="NCBI Taxonomy" id="64495"/>
    <lineage>
        <taxon>Eukaryota</taxon>
        <taxon>Fungi</taxon>
        <taxon>Fungi incertae sedis</taxon>
        <taxon>Mucoromycota</taxon>
        <taxon>Mucoromycotina</taxon>
        <taxon>Mucoromycetes</taxon>
        <taxon>Mucorales</taxon>
        <taxon>Mucorineae</taxon>
        <taxon>Rhizopodaceae</taxon>
        <taxon>Rhizopus</taxon>
    </lineage>
</organism>
<dbReference type="GO" id="GO:0006139">
    <property type="term" value="P:nucleobase-containing compound metabolic process"/>
    <property type="evidence" value="ECO:0007669"/>
    <property type="project" value="UniProtKB-ARBA"/>
</dbReference>
<dbReference type="CDD" id="cd01284">
    <property type="entry name" value="Riboflavin_deaminase-reductase"/>
    <property type="match status" value="1"/>
</dbReference>
<reference evidence="2" key="1">
    <citation type="journal article" date="2020" name="Microb. Genom.">
        <title>Genetic diversity of clinical and environmental Mucorales isolates obtained from an investigation of mucormycosis cases among solid organ transplant recipients.</title>
        <authorList>
            <person name="Nguyen M.H."/>
            <person name="Kaul D."/>
            <person name="Muto C."/>
            <person name="Cheng S.J."/>
            <person name="Richter R.A."/>
            <person name="Bruno V.M."/>
            <person name="Liu G."/>
            <person name="Beyhan S."/>
            <person name="Sundermann A.J."/>
            <person name="Mounaud S."/>
            <person name="Pasculle A.W."/>
            <person name="Nierman W.C."/>
            <person name="Driscoll E."/>
            <person name="Cumbie R."/>
            <person name="Clancy C.J."/>
            <person name="Dupont C.L."/>
        </authorList>
    </citation>
    <scope>NUCLEOTIDE SEQUENCE</scope>
    <source>
        <strain evidence="2">GL11</strain>
    </source>
</reference>
<protein>
    <recommendedName>
        <fullName evidence="1">CMP/dCMP-type deaminase domain-containing protein</fullName>
    </recommendedName>
</protein>
<dbReference type="Pfam" id="PF18785">
    <property type="entry name" value="Inv-AAD"/>
    <property type="match status" value="1"/>
</dbReference>
<gene>
    <name evidence="2" type="ORF">G6F64_007403</name>
</gene>
<dbReference type="PANTHER" id="PTHR11079">
    <property type="entry name" value="CYTOSINE DEAMINASE FAMILY MEMBER"/>
    <property type="match status" value="1"/>
</dbReference>
<evidence type="ECO:0000313" key="3">
    <source>
        <dbReference type="Proteomes" id="UP000716291"/>
    </source>
</evidence>
<dbReference type="AlphaFoldDB" id="A0A9P6X6Z3"/>
<dbReference type="InterPro" id="IPR016193">
    <property type="entry name" value="Cytidine_deaminase-like"/>
</dbReference>
<name>A0A9P6X6Z3_RHIOR</name>
<dbReference type="PANTHER" id="PTHR11079:SF162">
    <property type="entry name" value="RIBOFLAVIN BIOSYNTHESIS PROTEIN PYRD, CHLOROPLASTIC"/>
    <property type="match status" value="1"/>
</dbReference>
<comment type="caution">
    <text evidence="2">The sequence shown here is derived from an EMBL/GenBank/DDBJ whole genome shotgun (WGS) entry which is preliminary data.</text>
</comment>
<feature type="domain" description="CMP/dCMP-type deaminase" evidence="1">
    <location>
        <begin position="267"/>
        <end position="380"/>
    </location>
</feature>
<proteinExistence type="predicted"/>
<evidence type="ECO:0000259" key="1">
    <source>
        <dbReference type="PROSITE" id="PS51747"/>
    </source>
</evidence>